<sequence>MTAEPFPELGPLGLGTWLFGWETPVEEAHRLMRRALDEGITYFDTANNYGSGASEEIVGAYLRPMRDRILIGTKVYAPFGPDPADRGLSAQAVRRAVAGCLERLGTDYLDVLHLHRPDPTVPAEETAGALADLVRAGTVRHIATSTFHGHQIDALQQALRAEGIAPAGVDQAPYSLLERQVESAAGDALREWRMGITAWSPLGEGLLTGKYADAAAEGRIRRWNAAGEERYQRGFEAAERFGKLASANGWTLPQLALGWLARRPLVGSILIGARTLEQFDTYLDGVATPVDGVDEAVDEIVGPGQSLLHHYRT</sequence>
<comment type="caution">
    <text evidence="3">The sequence shown here is derived from an EMBL/GenBank/DDBJ whole genome shotgun (WGS) entry which is preliminary data.</text>
</comment>
<evidence type="ECO:0000313" key="3">
    <source>
        <dbReference type="EMBL" id="MBB5868336.1"/>
    </source>
</evidence>
<dbReference type="PANTHER" id="PTHR43364:SF4">
    <property type="entry name" value="NAD(P)-LINKED OXIDOREDUCTASE SUPERFAMILY PROTEIN"/>
    <property type="match status" value="1"/>
</dbReference>
<dbReference type="SUPFAM" id="SSF51430">
    <property type="entry name" value="NAD(P)-linked oxidoreductase"/>
    <property type="match status" value="1"/>
</dbReference>
<dbReference type="PRINTS" id="PR00069">
    <property type="entry name" value="ALDKETRDTASE"/>
</dbReference>
<dbReference type="GO" id="GO:0016491">
    <property type="term" value="F:oxidoreductase activity"/>
    <property type="evidence" value="ECO:0007669"/>
    <property type="project" value="UniProtKB-KW"/>
</dbReference>
<evidence type="ECO:0000256" key="1">
    <source>
        <dbReference type="ARBA" id="ARBA00023002"/>
    </source>
</evidence>
<keyword evidence="1" id="KW-0560">Oxidoreductase</keyword>
<dbReference type="Gene3D" id="3.20.20.100">
    <property type="entry name" value="NADP-dependent oxidoreductase domain"/>
    <property type="match status" value="1"/>
</dbReference>
<dbReference type="InterPro" id="IPR050523">
    <property type="entry name" value="AKR_Detox_Biosynth"/>
</dbReference>
<accession>A0A841BM51</accession>
<keyword evidence="4" id="KW-1185">Reference proteome</keyword>
<dbReference type="Pfam" id="PF00248">
    <property type="entry name" value="Aldo_ket_red"/>
    <property type="match status" value="1"/>
</dbReference>
<dbReference type="EMBL" id="JACHMN010000002">
    <property type="protein sequence ID" value="MBB5868336.1"/>
    <property type="molecule type" value="Genomic_DNA"/>
</dbReference>
<evidence type="ECO:0000313" key="4">
    <source>
        <dbReference type="Proteomes" id="UP000587527"/>
    </source>
</evidence>
<evidence type="ECO:0000259" key="2">
    <source>
        <dbReference type="Pfam" id="PF00248"/>
    </source>
</evidence>
<reference evidence="3 4" key="1">
    <citation type="submission" date="2020-08" db="EMBL/GenBank/DDBJ databases">
        <title>Sequencing the genomes of 1000 actinobacteria strains.</title>
        <authorList>
            <person name="Klenk H.-P."/>
        </authorList>
    </citation>
    <scope>NUCLEOTIDE SEQUENCE [LARGE SCALE GENOMIC DNA]</scope>
    <source>
        <strain evidence="3 4">DSM 45362</strain>
    </source>
</reference>
<protein>
    <submittedName>
        <fullName evidence="3">Aryl-alcohol dehydrogenase-like predicted oxidoreductase</fullName>
    </submittedName>
</protein>
<feature type="domain" description="NADP-dependent oxidoreductase" evidence="2">
    <location>
        <begin position="11"/>
        <end position="285"/>
    </location>
</feature>
<dbReference type="InterPro" id="IPR036812">
    <property type="entry name" value="NAD(P)_OxRdtase_dom_sf"/>
</dbReference>
<proteinExistence type="predicted"/>
<organism evidence="3 4">
    <name type="scientific">Allocatelliglobosispora scoriae</name>
    <dbReference type="NCBI Taxonomy" id="643052"/>
    <lineage>
        <taxon>Bacteria</taxon>
        <taxon>Bacillati</taxon>
        <taxon>Actinomycetota</taxon>
        <taxon>Actinomycetes</taxon>
        <taxon>Micromonosporales</taxon>
        <taxon>Micromonosporaceae</taxon>
        <taxon>Allocatelliglobosispora</taxon>
    </lineage>
</organism>
<dbReference type="InterPro" id="IPR023210">
    <property type="entry name" value="NADP_OxRdtase_dom"/>
</dbReference>
<dbReference type="Proteomes" id="UP000587527">
    <property type="component" value="Unassembled WGS sequence"/>
</dbReference>
<name>A0A841BM51_9ACTN</name>
<dbReference type="InterPro" id="IPR020471">
    <property type="entry name" value="AKR"/>
</dbReference>
<dbReference type="AlphaFoldDB" id="A0A841BM51"/>
<dbReference type="RefSeq" id="WP_184834197.1">
    <property type="nucleotide sequence ID" value="NZ_JACHMN010000002.1"/>
</dbReference>
<dbReference type="PANTHER" id="PTHR43364">
    <property type="entry name" value="NADH-SPECIFIC METHYLGLYOXAL REDUCTASE-RELATED"/>
    <property type="match status" value="1"/>
</dbReference>
<gene>
    <name evidence="3" type="ORF">F4553_001715</name>
</gene>